<proteinExistence type="predicted"/>
<dbReference type="Pfam" id="PF03013">
    <property type="entry name" value="Pyr_excise"/>
    <property type="match status" value="1"/>
</dbReference>
<reference evidence="1 2" key="1">
    <citation type="submission" date="2018-03" db="EMBL/GenBank/DDBJ databases">
        <title>Genomic Encyclopedia of Type Strains, Phase III (KMG-III): the genomes of soil and plant-associated and newly described type strains.</title>
        <authorList>
            <person name="Whitman W."/>
        </authorList>
    </citation>
    <scope>NUCLEOTIDE SEQUENCE [LARGE SCALE GENOMIC DNA]</scope>
    <source>
        <strain evidence="1 2">VKM Ac-1602</strain>
    </source>
</reference>
<dbReference type="Proteomes" id="UP000245674">
    <property type="component" value="Unassembled WGS sequence"/>
</dbReference>
<dbReference type="EMBL" id="QGDV01000001">
    <property type="protein sequence ID" value="PWJ66903.1"/>
    <property type="molecule type" value="Genomic_DNA"/>
</dbReference>
<organism evidence="1 2">
    <name type="scientific">Rathayibacter iranicus NCPPB 2253 = VKM Ac-1602</name>
    <dbReference type="NCBI Taxonomy" id="1328868"/>
    <lineage>
        <taxon>Bacteria</taxon>
        <taxon>Bacillati</taxon>
        <taxon>Actinomycetota</taxon>
        <taxon>Actinomycetes</taxon>
        <taxon>Micrococcales</taxon>
        <taxon>Microbacteriaceae</taxon>
        <taxon>Rathayibacter</taxon>
    </lineage>
</organism>
<evidence type="ECO:0008006" key="3">
    <source>
        <dbReference type="Google" id="ProtNLM"/>
    </source>
</evidence>
<evidence type="ECO:0000313" key="1">
    <source>
        <dbReference type="EMBL" id="PWJ66903.1"/>
    </source>
</evidence>
<dbReference type="NCBIfam" id="NF038085">
    <property type="entry name" value="MSMEG_6728_fam"/>
    <property type="match status" value="1"/>
</dbReference>
<protein>
    <recommendedName>
        <fullName evidence="3">Pyrimidine dimer DNA glycosylase /DNA-(Apurinic or apyrimidinic site) lyase</fullName>
    </recommendedName>
</protein>
<gene>
    <name evidence="1" type="ORF">B0H03_101359</name>
</gene>
<dbReference type="InterPro" id="IPR004260">
    <property type="entry name" value="Pyr-dimer_DNA_glycosylase"/>
</dbReference>
<accession>A0ABX5LGJ3</accession>
<comment type="caution">
    <text evidence="1">The sequence shown here is derived from an EMBL/GenBank/DDBJ whole genome shotgun (WGS) entry which is preliminary data.</text>
</comment>
<keyword evidence="2" id="KW-1185">Reference proteome</keyword>
<evidence type="ECO:0000313" key="2">
    <source>
        <dbReference type="Proteomes" id="UP000245674"/>
    </source>
</evidence>
<sequence>MEEMQTFLPYPDLRNSVRALDSRRLGKQRVETLQVMRALTVPGYGWQNHPVTRMWRGYRPALMAYQRETCAEWAARGFADTCLVKTEAALAAVPPDLAAYQSGDYPMPPWFGAELVHLSHRSNLVAKDEVHYAPLFPGTPNDLDYVWPVTA</sequence>
<name>A0ABX5LGJ3_9MICO</name>